<dbReference type="PRINTS" id="PR00947">
    <property type="entry name" value="CUTICLE"/>
</dbReference>
<keyword evidence="4" id="KW-1185">Reference proteome</keyword>
<proteinExistence type="predicted"/>
<dbReference type="RefSeq" id="XP_030388070.1">
    <property type="nucleotide sequence ID" value="XM_030532210.1"/>
</dbReference>
<organism evidence="4 5">
    <name type="scientific">Drosophila lebanonensis</name>
    <name type="common">Fruit fly</name>
    <name type="synonym">Scaptodrosophila lebanonensis</name>
    <dbReference type="NCBI Taxonomy" id="7225"/>
    <lineage>
        <taxon>Eukaryota</taxon>
        <taxon>Metazoa</taxon>
        <taxon>Ecdysozoa</taxon>
        <taxon>Arthropoda</taxon>
        <taxon>Hexapoda</taxon>
        <taxon>Insecta</taxon>
        <taxon>Pterygota</taxon>
        <taxon>Neoptera</taxon>
        <taxon>Endopterygota</taxon>
        <taxon>Diptera</taxon>
        <taxon>Brachycera</taxon>
        <taxon>Muscomorpha</taxon>
        <taxon>Ephydroidea</taxon>
        <taxon>Drosophilidae</taxon>
        <taxon>Scaptodrosophila</taxon>
    </lineage>
</organism>
<evidence type="ECO:0000313" key="5">
    <source>
        <dbReference type="RefSeq" id="XP_030388070.1"/>
    </source>
</evidence>
<dbReference type="GO" id="GO:0062129">
    <property type="term" value="C:chitin-based extracellular matrix"/>
    <property type="evidence" value="ECO:0007669"/>
    <property type="project" value="TreeGrafter"/>
</dbReference>
<evidence type="ECO:0000256" key="1">
    <source>
        <dbReference type="ARBA" id="ARBA00022460"/>
    </source>
</evidence>
<keyword evidence="1 2" id="KW-0193">Cuticle</keyword>
<evidence type="ECO:0000256" key="3">
    <source>
        <dbReference type="SAM" id="SignalP"/>
    </source>
</evidence>
<keyword evidence="3" id="KW-0732">Signal</keyword>
<dbReference type="AlphaFoldDB" id="A0A6J2UIQ5"/>
<evidence type="ECO:0000256" key="2">
    <source>
        <dbReference type="PROSITE-ProRule" id="PRU00497"/>
    </source>
</evidence>
<dbReference type="PANTHER" id="PTHR10380">
    <property type="entry name" value="CUTICLE PROTEIN"/>
    <property type="match status" value="1"/>
</dbReference>
<gene>
    <name evidence="5" type="primary">LOC115634479</name>
</gene>
<dbReference type="PROSITE" id="PS51155">
    <property type="entry name" value="CHIT_BIND_RR_2"/>
    <property type="match status" value="1"/>
</dbReference>
<dbReference type="InterPro" id="IPR050468">
    <property type="entry name" value="Cuticle_Struct_Prot"/>
</dbReference>
<name>A0A6J2UIQ5_DROLE</name>
<dbReference type="Proteomes" id="UP000504634">
    <property type="component" value="Unplaced"/>
</dbReference>
<dbReference type="InterPro" id="IPR031311">
    <property type="entry name" value="CHIT_BIND_RR_consensus"/>
</dbReference>
<dbReference type="Pfam" id="PF00379">
    <property type="entry name" value="Chitin_bind_4"/>
    <property type="match status" value="1"/>
</dbReference>
<dbReference type="GO" id="GO:0008010">
    <property type="term" value="F:structural constituent of chitin-based larval cuticle"/>
    <property type="evidence" value="ECO:0007669"/>
    <property type="project" value="TreeGrafter"/>
</dbReference>
<dbReference type="InterPro" id="IPR000618">
    <property type="entry name" value="Insect_cuticle"/>
</dbReference>
<evidence type="ECO:0000313" key="4">
    <source>
        <dbReference type="Proteomes" id="UP000504634"/>
    </source>
</evidence>
<feature type="signal peptide" evidence="3">
    <location>
        <begin position="1"/>
        <end position="16"/>
    </location>
</feature>
<dbReference type="PANTHER" id="PTHR10380:SF228">
    <property type="entry name" value="CUTICULAR PROTEIN 11A-RELATED"/>
    <property type="match status" value="1"/>
</dbReference>
<sequence>MKFVIVLACLLALAYANEEAAVIRSDSVVNPDSFKYDLELDNHIKASQEGALKDKDEWVVHGSYEYISKEGKPIKVTYVADEKGYQPVVIQ</sequence>
<dbReference type="PROSITE" id="PS00233">
    <property type="entry name" value="CHIT_BIND_RR_1"/>
    <property type="match status" value="1"/>
</dbReference>
<reference evidence="5" key="1">
    <citation type="submission" date="2025-08" db="UniProtKB">
        <authorList>
            <consortium name="RefSeq"/>
        </authorList>
    </citation>
    <scope>IDENTIFICATION</scope>
    <source>
        <strain evidence="5">11010-0011.00</strain>
        <tissue evidence="5">Whole body</tissue>
    </source>
</reference>
<dbReference type="OrthoDB" id="6629557at2759"/>
<accession>A0A6J2UIQ5</accession>
<protein>
    <submittedName>
        <fullName evidence="5">Larval cuticle protein 9</fullName>
    </submittedName>
</protein>
<feature type="chain" id="PRO_5026869245" evidence="3">
    <location>
        <begin position="17"/>
        <end position="91"/>
    </location>
</feature>
<dbReference type="CTD" id="37963"/>
<dbReference type="GeneID" id="115634479"/>